<sequence length="65" mass="7665">MWEWTLIYGNYIFIITLYIYKLFTSFTRHFEREQGSQVNNAANMTEQPASFRMSAIASSDTNNPF</sequence>
<accession>A0A101J554</accession>
<protein>
    <submittedName>
        <fullName evidence="2">Uncharacterized protein</fullName>
    </submittedName>
</protein>
<gene>
    <name evidence="2" type="ORF">ASB62_08915</name>
</gene>
<evidence type="ECO:0000256" key="1">
    <source>
        <dbReference type="SAM" id="Phobius"/>
    </source>
</evidence>
<proteinExistence type="predicted"/>
<comment type="caution">
    <text evidence="2">The sequence shown here is derived from an EMBL/GenBank/DDBJ whole genome shotgun (WGS) entry which is preliminary data.</text>
</comment>
<organism evidence="2 3">
    <name type="scientific">Chlorobium limicola</name>
    <dbReference type="NCBI Taxonomy" id="1092"/>
    <lineage>
        <taxon>Bacteria</taxon>
        <taxon>Pseudomonadati</taxon>
        <taxon>Chlorobiota</taxon>
        <taxon>Chlorobiia</taxon>
        <taxon>Chlorobiales</taxon>
        <taxon>Chlorobiaceae</taxon>
        <taxon>Chlorobium/Pelodictyon group</taxon>
        <taxon>Chlorobium</taxon>
    </lineage>
</organism>
<reference evidence="2 3" key="1">
    <citation type="submission" date="2015-10" db="EMBL/GenBank/DDBJ databases">
        <title>Draft Genome Sequence of Chlorobium limicola strain Frasassi Growing under Artificial Lighting in the Frasassi Cave System.</title>
        <authorList>
            <person name="Mansor M."/>
            <person name="Macalady J."/>
        </authorList>
    </citation>
    <scope>NUCLEOTIDE SEQUENCE [LARGE SCALE GENOMIC DNA]</scope>
    <source>
        <strain evidence="2 3">Frasassi</strain>
    </source>
</reference>
<dbReference type="AlphaFoldDB" id="A0A101J554"/>
<feature type="transmembrane region" description="Helical" evidence="1">
    <location>
        <begin position="6"/>
        <end position="23"/>
    </location>
</feature>
<keyword evidence="1" id="KW-0472">Membrane</keyword>
<evidence type="ECO:0000313" key="3">
    <source>
        <dbReference type="Proteomes" id="UP000053937"/>
    </source>
</evidence>
<name>A0A101J554_CHLLI</name>
<keyword evidence="3" id="KW-1185">Reference proteome</keyword>
<evidence type="ECO:0000313" key="2">
    <source>
        <dbReference type="EMBL" id="KUL20444.1"/>
    </source>
</evidence>
<dbReference type="EMBL" id="LMBR01000228">
    <property type="protein sequence ID" value="KUL20444.1"/>
    <property type="molecule type" value="Genomic_DNA"/>
</dbReference>
<dbReference type="Proteomes" id="UP000053937">
    <property type="component" value="Unassembled WGS sequence"/>
</dbReference>
<keyword evidence="1" id="KW-0812">Transmembrane</keyword>
<keyword evidence="1" id="KW-1133">Transmembrane helix</keyword>